<dbReference type="AlphaFoldDB" id="A0AAV4D4B4"/>
<feature type="region of interest" description="Disordered" evidence="1">
    <location>
        <begin position="172"/>
        <end position="214"/>
    </location>
</feature>
<keyword evidence="2" id="KW-0472">Membrane</keyword>
<protein>
    <recommendedName>
        <fullName evidence="6">TNFR-Cys domain-containing protein</fullName>
    </recommendedName>
</protein>
<evidence type="ECO:0000313" key="5">
    <source>
        <dbReference type="Proteomes" id="UP000735302"/>
    </source>
</evidence>
<keyword evidence="2" id="KW-0812">Transmembrane</keyword>
<proteinExistence type="predicted"/>
<keyword evidence="2" id="KW-1133">Transmembrane helix</keyword>
<feature type="compositionally biased region" description="Polar residues" evidence="1">
    <location>
        <begin position="205"/>
        <end position="214"/>
    </location>
</feature>
<gene>
    <name evidence="4" type="ORF">PoB_006537800</name>
</gene>
<organism evidence="4 5">
    <name type="scientific">Plakobranchus ocellatus</name>
    <dbReference type="NCBI Taxonomy" id="259542"/>
    <lineage>
        <taxon>Eukaryota</taxon>
        <taxon>Metazoa</taxon>
        <taxon>Spiralia</taxon>
        <taxon>Lophotrochozoa</taxon>
        <taxon>Mollusca</taxon>
        <taxon>Gastropoda</taxon>
        <taxon>Heterobranchia</taxon>
        <taxon>Euthyneura</taxon>
        <taxon>Panpulmonata</taxon>
        <taxon>Sacoglossa</taxon>
        <taxon>Placobranchoidea</taxon>
        <taxon>Plakobranchidae</taxon>
        <taxon>Plakobranchus</taxon>
    </lineage>
</organism>
<keyword evidence="5" id="KW-1185">Reference proteome</keyword>
<dbReference type="Gene3D" id="2.10.50.10">
    <property type="entry name" value="Tumor Necrosis Factor Receptor, subunit A, domain 2"/>
    <property type="match status" value="1"/>
</dbReference>
<evidence type="ECO:0000256" key="2">
    <source>
        <dbReference type="SAM" id="Phobius"/>
    </source>
</evidence>
<feature type="chain" id="PRO_5043461484" description="TNFR-Cys domain-containing protein" evidence="3">
    <location>
        <begin position="22"/>
        <end position="346"/>
    </location>
</feature>
<dbReference type="Proteomes" id="UP000735302">
    <property type="component" value="Unassembled WGS sequence"/>
</dbReference>
<feature type="transmembrane region" description="Helical" evidence="2">
    <location>
        <begin position="142"/>
        <end position="163"/>
    </location>
</feature>
<keyword evidence="3" id="KW-0732">Signal</keyword>
<reference evidence="4 5" key="1">
    <citation type="journal article" date="2021" name="Elife">
        <title>Chloroplast acquisition without the gene transfer in kleptoplastic sea slugs, Plakobranchus ocellatus.</title>
        <authorList>
            <person name="Maeda T."/>
            <person name="Takahashi S."/>
            <person name="Yoshida T."/>
            <person name="Shimamura S."/>
            <person name="Takaki Y."/>
            <person name="Nagai Y."/>
            <person name="Toyoda A."/>
            <person name="Suzuki Y."/>
            <person name="Arimoto A."/>
            <person name="Ishii H."/>
            <person name="Satoh N."/>
            <person name="Nishiyama T."/>
            <person name="Hasebe M."/>
            <person name="Maruyama T."/>
            <person name="Minagawa J."/>
            <person name="Obokata J."/>
            <person name="Shigenobu S."/>
        </authorList>
    </citation>
    <scope>NUCLEOTIDE SEQUENCE [LARGE SCALE GENOMIC DNA]</scope>
</reference>
<dbReference type="EMBL" id="BLXT01007365">
    <property type="protein sequence ID" value="GFO38873.1"/>
    <property type="molecule type" value="Genomic_DNA"/>
</dbReference>
<feature type="compositionally biased region" description="Basic and acidic residues" evidence="1">
    <location>
        <begin position="195"/>
        <end position="204"/>
    </location>
</feature>
<name>A0AAV4D4B4_9GAST</name>
<accession>A0AAV4D4B4</accession>
<evidence type="ECO:0000256" key="1">
    <source>
        <dbReference type="SAM" id="MobiDB-lite"/>
    </source>
</evidence>
<evidence type="ECO:0008006" key="6">
    <source>
        <dbReference type="Google" id="ProtNLM"/>
    </source>
</evidence>
<comment type="caution">
    <text evidence="4">The sequence shown here is derived from an EMBL/GenBank/DDBJ whole genome shotgun (WGS) entry which is preliminary data.</text>
</comment>
<evidence type="ECO:0000256" key="3">
    <source>
        <dbReference type="SAM" id="SignalP"/>
    </source>
</evidence>
<sequence length="346" mass="39154">MVCQAMIKFVGFFIAINLAFAGKPCTGSNFCDEGEECDGENCLPCEVGYFREDFSHRFKDCKPWKNKPPGPGWIVSKNGTRSSDRVWSCQEGYKIYYTTPDDAFCSEVKEKDKITLQPNMTTSSEKNENKKRNESGNKNLKIVLGSVFGSVLVIGLIVSFFVFRYCRARGKNNHPKDGDANENGEIDPCLQNGEPSHKDNENHESQSPVSYKESTISCKNDSITRTQTHGNECPQSVALSRLANFFAKNLELEHFYRMLLELSSEKFNSRTHLSYELEKSASPIKPYIETFIEWGEKNSETSLVHAVTDAVKKIGNAEILENPEFQEILKKLDLVDISEFITETEL</sequence>
<feature type="signal peptide" evidence="3">
    <location>
        <begin position="1"/>
        <end position="21"/>
    </location>
</feature>
<evidence type="ECO:0000313" key="4">
    <source>
        <dbReference type="EMBL" id="GFO38873.1"/>
    </source>
</evidence>